<keyword evidence="3" id="KW-1185">Reference proteome</keyword>
<dbReference type="AlphaFoldDB" id="W4VDW2"/>
<accession>W4VDW2</accession>
<name>W4VDW2_9BACI</name>
<dbReference type="Pfam" id="PF20250">
    <property type="entry name" value="FapA_N"/>
    <property type="match status" value="1"/>
</dbReference>
<feature type="domain" description="Flagellar Assembly Protein A N-terminal region" evidence="1">
    <location>
        <begin position="11"/>
        <end position="177"/>
    </location>
</feature>
<protein>
    <recommendedName>
        <fullName evidence="1">Flagellar Assembly Protein A N-terminal region domain-containing protein</fullName>
    </recommendedName>
</protein>
<sequence>MSALEEIKEKIDLKIDEDQLTATLFLVNEEQAENISIEEINLLIEEYNLLYGIIDMHSSGWQQKLIDNYQFVIAQGKKPENGKHGSLIVKQSTENELSEEEKTNFRDVTKIPMVEANDLLAQLIPPPTDGEPGIDIFNQPIKQKKGKPFKCRAGKNVTFNEKDQTYIASTNGQLSIGDHILNVFPLYEIPGDLSLKTGNIDFNGSVTIRGNIPTGFKVIAKGDVIVYGIVEASYIDAGGNIFISEGVAGMDKAIIKAGTKY</sequence>
<dbReference type="InterPro" id="IPR046866">
    <property type="entry name" value="FapA_N"/>
</dbReference>
<evidence type="ECO:0000313" key="2">
    <source>
        <dbReference type="EMBL" id="GAE91600.1"/>
    </source>
</evidence>
<dbReference type="InterPro" id="IPR005646">
    <property type="entry name" value="FapA"/>
</dbReference>
<dbReference type="eggNOG" id="COG1315">
    <property type="taxonomic scope" value="Bacteria"/>
</dbReference>
<gene>
    <name evidence="2" type="ORF">JCM21714_553</name>
</gene>
<dbReference type="RefSeq" id="WP_052000328.1">
    <property type="nucleotide sequence ID" value="NZ_BAVS01000001.1"/>
</dbReference>
<dbReference type="PANTHER" id="PTHR38032:SF1">
    <property type="entry name" value="RNA-BINDING PROTEIN KHPB N-TERMINAL DOMAIN-CONTAINING PROTEIN"/>
    <property type="match status" value="1"/>
</dbReference>
<evidence type="ECO:0000313" key="3">
    <source>
        <dbReference type="Proteomes" id="UP000019102"/>
    </source>
</evidence>
<reference evidence="2 3" key="1">
    <citation type="journal article" date="2014" name="Genome Announc.">
        <title>Draft Genome Sequence of the Boron-Tolerant and Moderately Halotolerant Bacterium Gracilibacillus boraciitolerans JCM 21714T.</title>
        <authorList>
            <person name="Ahmed I."/>
            <person name="Oshima K."/>
            <person name="Suda W."/>
            <person name="Kitamura K."/>
            <person name="Iida T."/>
            <person name="Ohmori Y."/>
            <person name="Fujiwara T."/>
            <person name="Hattori M."/>
            <person name="Ohkuma M."/>
        </authorList>
    </citation>
    <scope>NUCLEOTIDE SEQUENCE [LARGE SCALE GENOMIC DNA]</scope>
    <source>
        <strain evidence="2 3">JCM 21714</strain>
    </source>
</reference>
<dbReference type="EMBL" id="BAVS01000001">
    <property type="protein sequence ID" value="GAE91600.1"/>
    <property type="molecule type" value="Genomic_DNA"/>
</dbReference>
<dbReference type="STRING" id="1298598.JCM21714_553"/>
<dbReference type="PANTHER" id="PTHR38032">
    <property type="entry name" value="POLYMERASE-RELATED"/>
    <property type="match status" value="1"/>
</dbReference>
<organism evidence="2 3">
    <name type="scientific">Gracilibacillus boraciitolerans JCM 21714</name>
    <dbReference type="NCBI Taxonomy" id="1298598"/>
    <lineage>
        <taxon>Bacteria</taxon>
        <taxon>Bacillati</taxon>
        <taxon>Bacillota</taxon>
        <taxon>Bacilli</taxon>
        <taxon>Bacillales</taxon>
        <taxon>Bacillaceae</taxon>
        <taxon>Gracilibacillus</taxon>
    </lineage>
</organism>
<dbReference type="InterPro" id="IPR036145">
    <property type="entry name" value="MinC_C_sf"/>
</dbReference>
<dbReference type="InterPro" id="IPR046865">
    <property type="entry name" value="FapA_b_solenoid"/>
</dbReference>
<dbReference type="SUPFAM" id="SSF63848">
    <property type="entry name" value="Cell-division inhibitor MinC, C-terminal domain"/>
    <property type="match status" value="1"/>
</dbReference>
<comment type="caution">
    <text evidence="2">The sequence shown here is derived from an EMBL/GenBank/DDBJ whole genome shotgun (WGS) entry which is preliminary data.</text>
</comment>
<dbReference type="Proteomes" id="UP000019102">
    <property type="component" value="Unassembled WGS sequence"/>
</dbReference>
<dbReference type="GO" id="GO:0000902">
    <property type="term" value="P:cell morphogenesis"/>
    <property type="evidence" value="ECO:0007669"/>
    <property type="project" value="InterPro"/>
</dbReference>
<proteinExistence type="predicted"/>
<evidence type="ECO:0000259" key="1">
    <source>
        <dbReference type="Pfam" id="PF20250"/>
    </source>
</evidence>
<dbReference type="Pfam" id="PF03961">
    <property type="entry name" value="FapA"/>
    <property type="match status" value="1"/>
</dbReference>